<dbReference type="AlphaFoldDB" id="A0AAU6UDE4"/>
<feature type="chain" id="PRO_5043548730" evidence="1">
    <location>
        <begin position="27"/>
        <end position="577"/>
    </location>
</feature>
<protein>
    <submittedName>
        <fullName evidence="2">DUF3466 family protein</fullName>
    </submittedName>
</protein>
<reference evidence="2" key="1">
    <citation type="submission" date="2022-03" db="EMBL/GenBank/DDBJ databases">
        <title>Sea Food Isolates.</title>
        <authorList>
            <person name="Li c."/>
        </authorList>
    </citation>
    <scope>NUCLEOTIDE SEQUENCE</scope>
    <source>
        <strain evidence="2">19NY04SH03</strain>
    </source>
</reference>
<organism evidence="2">
    <name type="scientific">bacterium 19NY04SH03</name>
    <dbReference type="NCBI Taxonomy" id="2920647"/>
    <lineage>
        <taxon>Bacteria</taxon>
    </lineage>
</organism>
<accession>A0AAU6UDE4</accession>
<proteinExistence type="predicted"/>
<keyword evidence="1" id="KW-0732">Signal</keyword>
<dbReference type="InterPro" id="IPR022562">
    <property type="entry name" value="DUF3466"/>
</dbReference>
<evidence type="ECO:0000313" key="2">
    <source>
        <dbReference type="EMBL" id="XAG71822.1"/>
    </source>
</evidence>
<evidence type="ECO:0000256" key="1">
    <source>
        <dbReference type="SAM" id="SignalP"/>
    </source>
</evidence>
<feature type="signal peptide" evidence="1">
    <location>
        <begin position="1"/>
        <end position="26"/>
    </location>
</feature>
<dbReference type="EMBL" id="CP095346">
    <property type="protein sequence ID" value="XAG71822.1"/>
    <property type="molecule type" value="Genomic_DNA"/>
</dbReference>
<gene>
    <name evidence="2" type="ORF">MRN42_07355</name>
</gene>
<dbReference type="Pfam" id="PF11949">
    <property type="entry name" value="DUF3466"/>
    <property type="match status" value="1"/>
</dbReference>
<sequence length="577" mass="62516">MKPISSNMFKLTAISAMILSTTSASAALYQVIEIEPQTTFAFESVYGVAIQPGNINIADPEAKKLGCFSTSADVTDCKDFRLAGETRRVATHDGQAVDGVSYREEVAFGLDVGFNFIQNQRDFENYCSRFLGYATCDTWASIHWNEWDRERRGVTTPNATAFIEGEQTPLTVSGAGNENIVINSLTSDAKPKPIGIKIAAGDVSGFRRNSVQAIGIVDITTEPESKWPQTRAWKTDGTYTVGSIANEATNNQGNFYTSKGAIWDNSGKMTEIPWPSENANHSNRLAQGSIRDFVIDKDNNKLYAVGYNTFYSDQNLMQASVSILKIEGDDTLSFTNTKPVAGATVRENGNSGDRIIYSHSLLTAVNEHGIAIGEAKLSRAESGAYANRLFVVPEINDPKANFLNGSIFFAGAGGKAGAINNFNEIVGQIDTEETREVGGKPRRKRGFIYPYGTSVPERQAIFNNRAWLLDDLTNGGDFSGKNNQYRIIAANDINDAGVIAATALKCTGGYDSTAHNAQCGAGKGQEKTVAVKLVPIAGKTHEDTSPRGMDDLVVERNGAGLGLWSLILGGLLWFRRK</sequence>
<name>A0AAU6UDE4_UNCXX</name>